<evidence type="ECO:0000256" key="1">
    <source>
        <dbReference type="SAM" id="MobiDB-lite"/>
    </source>
</evidence>
<dbReference type="PANTHER" id="PTHR13281:SF0">
    <property type="entry name" value="TRANSMEMBRANE PROTEIN 70, MITOCHONDRIAL"/>
    <property type="match status" value="1"/>
</dbReference>
<feature type="transmembrane region" description="Helical" evidence="2">
    <location>
        <begin position="141"/>
        <end position="161"/>
    </location>
</feature>
<dbReference type="InterPro" id="IPR045325">
    <property type="entry name" value="TMEM70/TMEM186/TMEM223"/>
</dbReference>
<dbReference type="VEuPathDB" id="AmoebaDB:ACA1_171850"/>
<keyword evidence="2" id="KW-0472">Membrane</keyword>
<dbReference type="InterPro" id="IPR009724">
    <property type="entry name" value="TMEM70"/>
</dbReference>
<sequence>MKSTTRGMIGVRAVRPNFSTLAWLDQLAIPRIATGTAALRTRSAIPSPALQLRRNISQLLAQRPSSSLPIITNSRFSIHFAARRYASTSTEEATASSSDAKRTNVAEEDANNTTTQTRATAGEMELIYDAPKKGILRGLKLFSLTTCLASLAGTPILVMFGNPDVPLLGRSALGITALFFGVSTTALLNHLTKGYVTKAYLTTPTVLADDHAPEEQPKQKLVLHTYNLLTRTRTEEVDVDDIQAPQTIMPYVTFYSERNRKNYCLEYTAFEDKDLWHDLFPFADRE</sequence>
<accession>L8HJR3</accession>
<feature type="transmembrane region" description="Helical" evidence="2">
    <location>
        <begin position="167"/>
        <end position="188"/>
    </location>
</feature>
<dbReference type="AlphaFoldDB" id="L8HJR3"/>
<dbReference type="PANTHER" id="PTHR13281">
    <property type="entry name" value="TRANSMEMBRANE PROTEIN 70, MITOCHONDRIAL"/>
    <property type="match status" value="1"/>
</dbReference>
<keyword evidence="2" id="KW-1133">Transmembrane helix</keyword>
<name>L8HJR3_ACACF</name>
<dbReference type="OrthoDB" id="156886at2759"/>
<keyword evidence="4" id="KW-1185">Reference proteome</keyword>
<dbReference type="EMBL" id="KB007811">
    <property type="protein sequence ID" value="ELR24601.1"/>
    <property type="molecule type" value="Genomic_DNA"/>
</dbReference>
<dbReference type="GeneID" id="14925622"/>
<evidence type="ECO:0000313" key="4">
    <source>
        <dbReference type="Proteomes" id="UP000011083"/>
    </source>
</evidence>
<dbReference type="RefSeq" id="XP_004356501.1">
    <property type="nucleotide sequence ID" value="XM_004356448.1"/>
</dbReference>
<protein>
    <submittedName>
        <fullName evidence="3">Uncharacterized protein</fullName>
    </submittedName>
</protein>
<dbReference type="TCDB" id="8.A.96.1.8">
    <property type="family name" value="the tmem70 (tmem70) family"/>
</dbReference>
<reference evidence="3 4" key="1">
    <citation type="journal article" date="2013" name="Genome Biol.">
        <title>Genome of Acanthamoeba castellanii highlights extensive lateral gene transfer and early evolution of tyrosine kinase signaling.</title>
        <authorList>
            <person name="Clarke M."/>
            <person name="Lohan A.J."/>
            <person name="Liu B."/>
            <person name="Lagkouvardos I."/>
            <person name="Roy S."/>
            <person name="Zafar N."/>
            <person name="Bertelli C."/>
            <person name="Schilde C."/>
            <person name="Kianianmomeni A."/>
            <person name="Burglin T.R."/>
            <person name="Frech C."/>
            <person name="Turcotte B."/>
            <person name="Kopec K.O."/>
            <person name="Synnott J.M."/>
            <person name="Choo C."/>
            <person name="Paponov I."/>
            <person name="Finkler A."/>
            <person name="Soon Heng Tan C."/>
            <person name="Hutchins A.P."/>
            <person name="Weinmeier T."/>
            <person name="Rattei T."/>
            <person name="Chu J.S."/>
            <person name="Gimenez G."/>
            <person name="Irimia M."/>
            <person name="Rigden D.J."/>
            <person name="Fitzpatrick D.A."/>
            <person name="Lorenzo-Morales J."/>
            <person name="Bateman A."/>
            <person name="Chiu C.H."/>
            <person name="Tang P."/>
            <person name="Hegemann P."/>
            <person name="Fromm H."/>
            <person name="Raoult D."/>
            <person name="Greub G."/>
            <person name="Miranda-Saavedra D."/>
            <person name="Chen N."/>
            <person name="Nash P."/>
            <person name="Ginger M.L."/>
            <person name="Horn M."/>
            <person name="Schaap P."/>
            <person name="Caler L."/>
            <person name="Loftus B."/>
        </authorList>
    </citation>
    <scope>NUCLEOTIDE SEQUENCE [LARGE SCALE GENOMIC DNA]</scope>
    <source>
        <strain evidence="3 4">Neff</strain>
    </source>
</reference>
<dbReference type="STRING" id="1257118.L8HJR3"/>
<dbReference type="GO" id="GO:0033615">
    <property type="term" value="P:mitochondrial proton-transporting ATP synthase complex assembly"/>
    <property type="evidence" value="ECO:0007669"/>
    <property type="project" value="TreeGrafter"/>
</dbReference>
<proteinExistence type="predicted"/>
<evidence type="ECO:0000313" key="3">
    <source>
        <dbReference type="EMBL" id="ELR24601.1"/>
    </source>
</evidence>
<organism evidence="3 4">
    <name type="scientific">Acanthamoeba castellanii (strain ATCC 30010 / Neff)</name>
    <dbReference type="NCBI Taxonomy" id="1257118"/>
    <lineage>
        <taxon>Eukaryota</taxon>
        <taxon>Amoebozoa</taxon>
        <taxon>Discosea</taxon>
        <taxon>Longamoebia</taxon>
        <taxon>Centramoebida</taxon>
        <taxon>Acanthamoebidae</taxon>
        <taxon>Acanthamoeba</taxon>
    </lineage>
</organism>
<gene>
    <name evidence="3" type="ORF">ACA1_171850</name>
</gene>
<feature type="region of interest" description="Disordered" evidence="1">
    <location>
        <begin position="91"/>
        <end position="116"/>
    </location>
</feature>
<dbReference type="KEGG" id="acan:ACA1_171850"/>
<dbReference type="Pfam" id="PF06979">
    <property type="entry name" value="TMEM70"/>
    <property type="match status" value="1"/>
</dbReference>
<keyword evidence="2" id="KW-0812">Transmembrane</keyword>
<dbReference type="Proteomes" id="UP000011083">
    <property type="component" value="Unassembled WGS sequence"/>
</dbReference>
<evidence type="ECO:0000256" key="2">
    <source>
        <dbReference type="SAM" id="Phobius"/>
    </source>
</evidence>
<dbReference type="GO" id="GO:0031966">
    <property type="term" value="C:mitochondrial membrane"/>
    <property type="evidence" value="ECO:0007669"/>
    <property type="project" value="TreeGrafter"/>
</dbReference>